<dbReference type="GO" id="GO:0042802">
    <property type="term" value="F:identical protein binding"/>
    <property type="evidence" value="ECO:0007669"/>
    <property type="project" value="InterPro"/>
</dbReference>
<dbReference type="OrthoDB" id="116767at2"/>
<feature type="compositionally biased region" description="Polar residues" evidence="2">
    <location>
        <begin position="610"/>
        <end position="621"/>
    </location>
</feature>
<sequence>MTASLQRMGFISLWLGVTLCCGLSATAQQADNFEILQETASKAQDAGNTQDALTAYQRALALKPEWREGLWAVGSLSYDLDRYADAVVALTKLIKLVPNAGPAYSLLGLSEFETGAYPAAQTHLEKAQALGNTGDPAIGQVCAYHLALLLNRSGEFDRALALLRTTFPQQGPPAQARAAMGIALLHIPLLPAEIDPTHDALLQAAGQAAAVMNQGDPQKSAETLAQLIEEYPQTPWLHEVYARVLTDSGRTQQAQAARQEEAKLAKSDVAALYRLNSESGTATASMSAATWQQAMQDYSSGDYPRAIAVLKIWVQQKPGDGTAWAVMGLSEFAIKDYDNALIHLQRGQQLGLGASPQAASFAIYHLGLLLNRSGRFEAATSQLATIADYKPLADEVQFALGLSLLRMAVLPGEVESGKRSLVAAAGQIASLLLASRYDEAFPLFQKLIAQSPQTPYLHYAYGTALESLSQYDEAKVEMKDETKLSPHSELPWLRLASINLRQRLPDDALPAAKTAVHLAPESADAHYVLGRALLDAGDIASAVSELEKAVSMAPQSLEPHFALARAYARNGSGDKAQQEREIFARLNALAEQQRAQHGSQAYQGPREAENSSLVTSENSASEGGGSPSPQKPQ</sequence>
<dbReference type="Pfam" id="PF13432">
    <property type="entry name" value="TPR_16"/>
    <property type="match status" value="3"/>
</dbReference>
<evidence type="ECO:0000256" key="3">
    <source>
        <dbReference type="SAM" id="SignalP"/>
    </source>
</evidence>
<dbReference type="SUPFAM" id="SSF48452">
    <property type="entry name" value="TPR-like"/>
    <property type="match status" value="2"/>
</dbReference>
<keyword evidence="5" id="KW-1185">Reference proteome</keyword>
<evidence type="ECO:0000256" key="1">
    <source>
        <dbReference type="PROSITE-ProRule" id="PRU00339"/>
    </source>
</evidence>
<evidence type="ECO:0000313" key="5">
    <source>
        <dbReference type="Proteomes" id="UP000538666"/>
    </source>
</evidence>
<dbReference type="PROSITE" id="PS50005">
    <property type="entry name" value="TPR"/>
    <property type="match status" value="1"/>
</dbReference>
<dbReference type="Pfam" id="PF13174">
    <property type="entry name" value="TPR_6"/>
    <property type="match status" value="1"/>
</dbReference>
<feature type="compositionally biased region" description="Polar residues" evidence="2">
    <location>
        <begin position="593"/>
        <end position="602"/>
    </location>
</feature>
<dbReference type="Pfam" id="PF07721">
    <property type="entry name" value="TPR_4"/>
    <property type="match status" value="1"/>
</dbReference>
<dbReference type="PANTHER" id="PTHR12558:SF33">
    <property type="entry name" value="BLL7664 PROTEIN"/>
    <property type="match status" value="1"/>
</dbReference>
<dbReference type="Proteomes" id="UP000538666">
    <property type="component" value="Unassembled WGS sequence"/>
</dbReference>
<proteinExistence type="predicted"/>
<evidence type="ECO:0000256" key="2">
    <source>
        <dbReference type="SAM" id="MobiDB-lite"/>
    </source>
</evidence>
<dbReference type="RefSeq" id="WP_156185808.1">
    <property type="nucleotide sequence ID" value="NZ_JACHEK010000009.1"/>
</dbReference>
<feature type="region of interest" description="Disordered" evidence="2">
    <location>
        <begin position="593"/>
        <end position="633"/>
    </location>
</feature>
<comment type="caution">
    <text evidence="4">The sequence shown here is derived from an EMBL/GenBank/DDBJ whole genome shotgun (WGS) entry which is preliminary data.</text>
</comment>
<dbReference type="EMBL" id="JACHEK010000009">
    <property type="protein sequence ID" value="MBB6146171.1"/>
    <property type="molecule type" value="Genomic_DNA"/>
</dbReference>
<dbReference type="InterPro" id="IPR011990">
    <property type="entry name" value="TPR-like_helical_dom_sf"/>
</dbReference>
<gene>
    <name evidence="4" type="ORF">HNQ77_004143</name>
</gene>
<dbReference type="SMART" id="SM00028">
    <property type="entry name" value="TPR"/>
    <property type="match status" value="7"/>
</dbReference>
<feature type="signal peptide" evidence="3">
    <location>
        <begin position="1"/>
        <end position="30"/>
    </location>
</feature>
<name>A0A841K4U9_9BACT</name>
<evidence type="ECO:0000313" key="4">
    <source>
        <dbReference type="EMBL" id="MBB6146171.1"/>
    </source>
</evidence>
<dbReference type="InterPro" id="IPR011717">
    <property type="entry name" value="TPR-4"/>
</dbReference>
<organism evidence="4 5">
    <name type="scientific">Silvibacterium bohemicum</name>
    <dbReference type="NCBI Taxonomy" id="1577686"/>
    <lineage>
        <taxon>Bacteria</taxon>
        <taxon>Pseudomonadati</taxon>
        <taxon>Acidobacteriota</taxon>
        <taxon>Terriglobia</taxon>
        <taxon>Terriglobales</taxon>
        <taxon>Acidobacteriaceae</taxon>
        <taxon>Silvibacterium</taxon>
    </lineage>
</organism>
<reference evidence="4 5" key="1">
    <citation type="submission" date="2020-08" db="EMBL/GenBank/DDBJ databases">
        <title>Genomic Encyclopedia of Type Strains, Phase IV (KMG-IV): sequencing the most valuable type-strain genomes for metagenomic binning, comparative biology and taxonomic classification.</title>
        <authorList>
            <person name="Goeker M."/>
        </authorList>
    </citation>
    <scope>NUCLEOTIDE SEQUENCE [LARGE SCALE GENOMIC DNA]</scope>
    <source>
        <strain evidence="4 5">DSM 103733</strain>
    </source>
</reference>
<protein>
    <submittedName>
        <fullName evidence="4">Tetratricopeptide (TPR) repeat protein</fullName>
    </submittedName>
</protein>
<keyword evidence="3" id="KW-0732">Signal</keyword>
<feature type="repeat" description="TPR" evidence="1">
    <location>
        <begin position="523"/>
        <end position="556"/>
    </location>
</feature>
<keyword evidence="1" id="KW-0802">TPR repeat</keyword>
<dbReference type="AlphaFoldDB" id="A0A841K4U9"/>
<feature type="chain" id="PRO_5032294795" evidence="3">
    <location>
        <begin position="31"/>
        <end position="633"/>
    </location>
</feature>
<accession>A0A841K4U9</accession>
<dbReference type="InterPro" id="IPR019734">
    <property type="entry name" value="TPR_rpt"/>
</dbReference>
<dbReference type="PANTHER" id="PTHR12558">
    <property type="entry name" value="CELL DIVISION CYCLE 16,23,27"/>
    <property type="match status" value="1"/>
</dbReference>
<dbReference type="Gene3D" id="1.25.40.10">
    <property type="entry name" value="Tetratricopeptide repeat domain"/>
    <property type="match status" value="3"/>
</dbReference>